<evidence type="ECO:0000313" key="2">
    <source>
        <dbReference type="EMBL" id="KAJ7949946.1"/>
    </source>
</evidence>
<evidence type="ECO:0000313" key="3">
    <source>
        <dbReference type="Proteomes" id="UP001163823"/>
    </source>
</evidence>
<comment type="caution">
    <text evidence="2">The sequence shown here is derived from an EMBL/GenBank/DDBJ whole genome shotgun (WGS) entry which is preliminary data.</text>
</comment>
<feature type="region of interest" description="Disordered" evidence="1">
    <location>
        <begin position="226"/>
        <end position="264"/>
    </location>
</feature>
<sequence>MPHAASQPPLASLFKPHIVSPSPLCPLASCLSELTPHAASQPPLASLFKHHTFSPSPLGPLPSCLFELTPHAQRRTQASLKPHASRLLPLASLFKLHGVTPLPSLFKPHTVTLRPSRLLPLCSSLTRSHLSPLASLNSRLTLKAALKPHASRLTVSSTPNSQALQFLQRLSTLNSQDSSITGKVSNLFLLVIGSVMSKNLVDSSLPYVEESITGPLLLDHEMDSTQGDLIEIDDEEEDTDEGIPDKKKEEKISSVARVQGDRSR</sequence>
<organism evidence="2 3">
    <name type="scientific">Quillaja saponaria</name>
    <name type="common">Soap bark tree</name>
    <dbReference type="NCBI Taxonomy" id="32244"/>
    <lineage>
        <taxon>Eukaryota</taxon>
        <taxon>Viridiplantae</taxon>
        <taxon>Streptophyta</taxon>
        <taxon>Embryophyta</taxon>
        <taxon>Tracheophyta</taxon>
        <taxon>Spermatophyta</taxon>
        <taxon>Magnoliopsida</taxon>
        <taxon>eudicotyledons</taxon>
        <taxon>Gunneridae</taxon>
        <taxon>Pentapetalae</taxon>
        <taxon>rosids</taxon>
        <taxon>fabids</taxon>
        <taxon>Fabales</taxon>
        <taxon>Quillajaceae</taxon>
        <taxon>Quillaja</taxon>
    </lineage>
</organism>
<proteinExistence type="predicted"/>
<feature type="compositionally biased region" description="Basic and acidic residues" evidence="1">
    <location>
        <begin position="243"/>
        <end position="252"/>
    </location>
</feature>
<dbReference type="EMBL" id="JARAOO010000012">
    <property type="protein sequence ID" value="KAJ7949946.1"/>
    <property type="molecule type" value="Genomic_DNA"/>
</dbReference>
<keyword evidence="3" id="KW-1185">Reference proteome</keyword>
<name>A0AAD7PC02_QUISA</name>
<feature type="compositionally biased region" description="Acidic residues" evidence="1">
    <location>
        <begin position="230"/>
        <end position="242"/>
    </location>
</feature>
<reference evidence="2" key="1">
    <citation type="journal article" date="2023" name="Science">
        <title>Elucidation of the pathway for biosynthesis of saponin adjuvants from the soapbark tree.</title>
        <authorList>
            <person name="Reed J."/>
            <person name="Orme A."/>
            <person name="El-Demerdash A."/>
            <person name="Owen C."/>
            <person name="Martin L.B.B."/>
            <person name="Misra R.C."/>
            <person name="Kikuchi S."/>
            <person name="Rejzek M."/>
            <person name="Martin A.C."/>
            <person name="Harkess A."/>
            <person name="Leebens-Mack J."/>
            <person name="Louveau T."/>
            <person name="Stephenson M.J."/>
            <person name="Osbourn A."/>
        </authorList>
    </citation>
    <scope>NUCLEOTIDE SEQUENCE</scope>
    <source>
        <strain evidence="2">S10</strain>
    </source>
</reference>
<protein>
    <submittedName>
        <fullName evidence="2">Uncharacterized protein</fullName>
    </submittedName>
</protein>
<accession>A0AAD7PC02</accession>
<gene>
    <name evidence="2" type="ORF">O6P43_030224</name>
</gene>
<dbReference type="Proteomes" id="UP001163823">
    <property type="component" value="Chromosome 12"/>
</dbReference>
<evidence type="ECO:0000256" key="1">
    <source>
        <dbReference type="SAM" id="MobiDB-lite"/>
    </source>
</evidence>
<dbReference type="KEGG" id="qsa:O6P43_030224"/>
<dbReference type="AlphaFoldDB" id="A0AAD7PC02"/>